<protein>
    <recommendedName>
        <fullName evidence="3">Alpha/beta hydrolase</fullName>
    </recommendedName>
</protein>
<dbReference type="InterPro" id="IPR029058">
    <property type="entry name" value="AB_hydrolase_fold"/>
</dbReference>
<dbReference type="OrthoDB" id="6459055at2"/>
<dbReference type="SUPFAM" id="SSF53474">
    <property type="entry name" value="alpha/beta-Hydrolases"/>
    <property type="match status" value="1"/>
</dbReference>
<keyword evidence="2" id="KW-1185">Reference proteome</keyword>
<dbReference type="EMBL" id="CP011104">
    <property type="protein sequence ID" value="AKH64379.1"/>
    <property type="molecule type" value="Genomic_DNA"/>
</dbReference>
<dbReference type="Gene3D" id="3.40.50.1820">
    <property type="entry name" value="alpha/beta hydrolase"/>
    <property type="match status" value="1"/>
</dbReference>
<sequence length="257" mass="28659">MNPTSQHYHLKDADHQPFRVHMTVPDTPSSPLCCVFLHSGHMTAFDAPARENEFFSALQRNLAALGIATLDFDLPDKMQADEIACATDIQKRYERFNQVIQAPLFEPFKRNYCVIGLSLGGQILLKLLEDSNHAHAHCRQVFLLSTVVEQPVYVYANPDAIHLIYGSRDCIAYCDETTETVEQVCSPDTYSKDSADYVVTRKSQEKHIHILQGVGHLMDMQTTDNPPCDPADYLAALIAGESKSPCTASVEANHANH</sequence>
<evidence type="ECO:0000313" key="1">
    <source>
        <dbReference type="EMBL" id="AKH64379.1"/>
    </source>
</evidence>
<evidence type="ECO:0000313" key="2">
    <source>
        <dbReference type="Proteomes" id="UP000034866"/>
    </source>
</evidence>
<proteinExistence type="predicted"/>
<name>A0A0F7LMB1_9GAMM</name>
<dbReference type="STRING" id="230089.VY86_14675"/>
<evidence type="ECO:0008006" key="3">
    <source>
        <dbReference type="Google" id="ProtNLM"/>
    </source>
</evidence>
<reference evidence="2" key="2">
    <citation type="submission" date="2015-03" db="EMBL/GenBank/DDBJ databases">
        <title>Genome sequence of Azospirillum thiophilum strain DSM 21654T.</title>
        <authorList>
            <person name="Kwak Y."/>
            <person name="Shin J.-H."/>
        </authorList>
    </citation>
    <scope>NUCLEOTIDE SEQUENCE [LARGE SCALE GENOMIC DNA]</scope>
    <source>
        <strain evidence="2">DSM 15199</strain>
    </source>
</reference>
<reference evidence="1 2" key="1">
    <citation type="journal article" date="2015" name="J. Biotechnol.">
        <title>Complete genome sequence of Photorhabdus temperata subsp. thracensis 39-8(T), an entomopathogenic bacterium for the improved commercial bioinsecticide.</title>
        <authorList>
            <person name="Kwak Y."/>
            <person name="Shin J.H."/>
        </authorList>
    </citation>
    <scope>NUCLEOTIDE SEQUENCE [LARGE SCALE GENOMIC DNA]</scope>
    <source>
        <strain evidence="1 2">DSM 15199</strain>
    </source>
</reference>
<dbReference type="RefSeq" id="WP_046975491.1">
    <property type="nucleotide sequence ID" value="NZ_CAWQPG010000064.1"/>
</dbReference>
<gene>
    <name evidence="1" type="ORF">VY86_14675</name>
</gene>
<dbReference type="Proteomes" id="UP000034866">
    <property type="component" value="Chromosome"/>
</dbReference>
<dbReference type="KEGG" id="ptt:VY86_14675"/>
<dbReference type="AlphaFoldDB" id="A0A0F7LMB1"/>
<accession>A0A0F7LMB1</accession>
<organism evidence="1 2">
    <name type="scientific">Photorhabdus thracensis</name>
    <dbReference type="NCBI Taxonomy" id="230089"/>
    <lineage>
        <taxon>Bacteria</taxon>
        <taxon>Pseudomonadati</taxon>
        <taxon>Pseudomonadota</taxon>
        <taxon>Gammaproteobacteria</taxon>
        <taxon>Enterobacterales</taxon>
        <taxon>Morganellaceae</taxon>
        <taxon>Photorhabdus</taxon>
    </lineage>
</organism>
<dbReference type="PATRIC" id="fig|230089.6.peg.3300"/>